<gene>
    <name evidence="5" type="ORF">C8D92_103290</name>
    <name evidence="4" type="ORF">CF392_02680</name>
</gene>
<evidence type="ECO:0000313" key="5">
    <source>
        <dbReference type="EMBL" id="PVY77603.1"/>
    </source>
</evidence>
<dbReference type="RefSeq" id="WP_095609924.1">
    <property type="nucleotide sequence ID" value="NZ_NMPM01000010.1"/>
</dbReference>
<reference evidence="4 6" key="1">
    <citation type="submission" date="2017-07" db="EMBL/GenBank/DDBJ databases">
        <title>Tamlnaduibacter salinus (Mi-7) genome sequencing.</title>
        <authorList>
            <person name="Verma A."/>
            <person name="Krishnamurthi S."/>
        </authorList>
    </citation>
    <scope>NUCLEOTIDE SEQUENCE [LARGE SCALE GENOMIC DNA]</scope>
    <source>
        <strain evidence="4 6">Mi-7</strain>
    </source>
</reference>
<dbReference type="GO" id="GO:0016491">
    <property type="term" value="F:oxidoreductase activity"/>
    <property type="evidence" value="ECO:0007669"/>
    <property type="project" value="UniProtKB-KW"/>
</dbReference>
<dbReference type="AlphaFoldDB" id="A0A2A2I4X6"/>
<evidence type="ECO:0000313" key="4">
    <source>
        <dbReference type="EMBL" id="PAV27061.1"/>
    </source>
</evidence>
<keyword evidence="2" id="KW-0560">Oxidoreductase</keyword>
<comment type="caution">
    <text evidence="4">The sequence shown here is derived from an EMBL/GenBank/DDBJ whole genome shotgun (WGS) entry which is preliminary data.</text>
</comment>
<dbReference type="InterPro" id="IPR036291">
    <property type="entry name" value="NAD(P)-bd_dom_sf"/>
</dbReference>
<name>A0A2A2I4X6_9GAMM</name>
<protein>
    <submittedName>
        <fullName evidence="5">Dihydromonapterin reductase/dihydrofolate reductase</fullName>
    </submittedName>
    <submittedName>
        <fullName evidence="4">Short-chain dehydrogenase</fullName>
    </submittedName>
</protein>
<reference evidence="5 7" key="2">
    <citation type="submission" date="2018-04" db="EMBL/GenBank/DDBJ databases">
        <title>Genomic Encyclopedia of Type Strains, Phase IV (KMG-IV): sequencing the most valuable type-strain genomes for metagenomic binning, comparative biology and taxonomic classification.</title>
        <authorList>
            <person name="Goeker M."/>
        </authorList>
    </citation>
    <scope>NUCLEOTIDE SEQUENCE [LARGE SCALE GENOMIC DNA]</scope>
    <source>
        <strain evidence="5 7">DSM 28688</strain>
    </source>
</reference>
<dbReference type="PANTHER" id="PTHR43639:SF1">
    <property type="entry name" value="SHORT-CHAIN DEHYDROGENASE_REDUCTASE FAMILY PROTEIN"/>
    <property type="match status" value="1"/>
</dbReference>
<comment type="similarity">
    <text evidence="1 3">Belongs to the short-chain dehydrogenases/reductases (SDR) family.</text>
</comment>
<dbReference type="Pfam" id="PF00106">
    <property type="entry name" value="adh_short"/>
    <property type="match status" value="1"/>
</dbReference>
<dbReference type="InterPro" id="IPR002347">
    <property type="entry name" value="SDR_fam"/>
</dbReference>
<dbReference type="PRINTS" id="PR00080">
    <property type="entry name" value="SDRFAMILY"/>
</dbReference>
<proteinExistence type="inferred from homology"/>
<dbReference type="EMBL" id="NMPM01000010">
    <property type="protein sequence ID" value="PAV27061.1"/>
    <property type="molecule type" value="Genomic_DNA"/>
</dbReference>
<dbReference type="SUPFAM" id="SSF51735">
    <property type="entry name" value="NAD(P)-binding Rossmann-fold domains"/>
    <property type="match status" value="1"/>
</dbReference>
<dbReference type="OrthoDB" id="9793499at2"/>
<dbReference type="Proteomes" id="UP000245887">
    <property type="component" value="Unassembled WGS sequence"/>
</dbReference>
<dbReference type="PRINTS" id="PR00081">
    <property type="entry name" value="GDHRDH"/>
</dbReference>
<dbReference type="EMBL" id="QEKQ01000003">
    <property type="protein sequence ID" value="PVY77603.1"/>
    <property type="molecule type" value="Genomic_DNA"/>
</dbReference>
<accession>A0A2A2I4X6</accession>
<evidence type="ECO:0000256" key="3">
    <source>
        <dbReference type="RuleBase" id="RU000363"/>
    </source>
</evidence>
<organism evidence="4 6">
    <name type="scientific">Tamilnaduibacter salinus</name>
    <dbReference type="NCBI Taxonomy" id="1484056"/>
    <lineage>
        <taxon>Bacteria</taxon>
        <taxon>Pseudomonadati</taxon>
        <taxon>Pseudomonadota</taxon>
        <taxon>Gammaproteobacteria</taxon>
        <taxon>Pseudomonadales</taxon>
        <taxon>Marinobacteraceae</taxon>
        <taxon>Tamilnaduibacter</taxon>
    </lineage>
</organism>
<evidence type="ECO:0000313" key="6">
    <source>
        <dbReference type="Proteomes" id="UP000218332"/>
    </source>
</evidence>
<dbReference type="Proteomes" id="UP000218332">
    <property type="component" value="Unassembled WGS sequence"/>
</dbReference>
<dbReference type="PANTHER" id="PTHR43639">
    <property type="entry name" value="OXIDOREDUCTASE, SHORT-CHAIN DEHYDROGENASE/REDUCTASE FAMILY (AFU_ORTHOLOGUE AFUA_5G02870)"/>
    <property type="match status" value="1"/>
</dbReference>
<evidence type="ECO:0000256" key="2">
    <source>
        <dbReference type="ARBA" id="ARBA00023002"/>
    </source>
</evidence>
<sequence>MATQQVAVVTGGGRRLGHDTSQALIDRGYHVIVVYRTRTAELEQLEAQGARSFQADLANPADVDALIGTLSREERIDLLVNNASEFTPDPEGHEALAEATMRLYQINAAAPILLMAGLSDALLRAGTDLAPSLIVNITDIFTEKPNPRFASYCASKAALSNATLSYARSLAPRVRVNAIMPGPIRFLPDHTDEQRDSVISETLLAREGGFEAVVTQLLAMVDNHFMTGALVPVDGGRRLA</sequence>
<evidence type="ECO:0000256" key="1">
    <source>
        <dbReference type="ARBA" id="ARBA00006484"/>
    </source>
</evidence>
<keyword evidence="6" id="KW-1185">Reference proteome</keyword>
<evidence type="ECO:0000313" key="7">
    <source>
        <dbReference type="Proteomes" id="UP000245887"/>
    </source>
</evidence>
<dbReference type="Gene3D" id="3.40.50.720">
    <property type="entry name" value="NAD(P)-binding Rossmann-like Domain"/>
    <property type="match status" value="1"/>
</dbReference>